<feature type="domain" description="Filamentous haemagglutinin FhaB/tRNA nuclease CdiA-like TPS" evidence="1">
    <location>
        <begin position="101"/>
        <end position="213"/>
    </location>
</feature>
<protein>
    <recommendedName>
        <fullName evidence="1">Filamentous haemagglutinin FhaB/tRNA nuclease CdiA-like TPS domain-containing protein</fullName>
    </recommendedName>
</protein>
<dbReference type="InterPro" id="IPR050909">
    <property type="entry name" value="Bact_Autotransporter_VF"/>
</dbReference>
<gene>
    <name evidence="2" type="ORF">CKF59_01090</name>
</gene>
<dbReference type="PANTHER" id="PTHR12338">
    <property type="entry name" value="AUTOTRANSPORTER"/>
    <property type="match status" value="1"/>
</dbReference>
<evidence type="ECO:0000259" key="1">
    <source>
        <dbReference type="SMART" id="SM00912"/>
    </source>
</evidence>
<dbReference type="Gene3D" id="2.160.20.10">
    <property type="entry name" value="Single-stranded right-handed beta-helix, Pectin lyase-like"/>
    <property type="match status" value="1"/>
</dbReference>
<accession>A0A3A1YK27</accession>
<organism evidence="2 3">
    <name type="scientific">Psittacicella gerlachiana</name>
    <dbReference type="NCBI Taxonomy" id="2028574"/>
    <lineage>
        <taxon>Bacteria</taxon>
        <taxon>Pseudomonadati</taxon>
        <taxon>Pseudomonadota</taxon>
        <taxon>Gammaproteobacteria</taxon>
        <taxon>Pasteurellales</taxon>
        <taxon>Psittacicellaceae</taxon>
        <taxon>Psittacicella</taxon>
    </lineage>
</organism>
<sequence length="2702" mass="282250">MNRIYRLKLNDQGRLVVVSELCTHAGKTTGTVTDLQTTDVLASALAEDPFTLAKNARQALKAPRPFASKFCRLVKTAGRALGMSATFALTLMGSMSISANAQAVAGDPSVIIGKAQIDVNGLVTNITTSTDKTVINWQKFNIGVDEIYNFIQNSANSAVLNRVLGGEVSQILGTLKSNGQVFIVNPAGIVFGSNATVDVQSLVASTLDISNEDFVKGNLKFSATDEQKIASILNQGLISVGKDGHLSLIGGQVYNTGVLKAVDGQIFLLAGQSITISDLTNPQIVYTIKAGNDVVNLGEIFNGKKGLFLGNRVLNQGKIVANVSANGSVELRGLDSGSGTYTPAFNSENGGTISVTATGEDKGIVINNGSIVAHQVAVNGDSIYLLDNSSIEAQANGNTAGTIEIGGLSQVAGVADLVNNTSVQKASTLVVTKGAKLTAQGTETDSGKILAYANVAYFAGDWTTTSNNGVVETSGAHVFFSDDFNVSTNGGAWLLDPLDICITNSSVLNYSYRDIAKESYAYNYVEDSTGLSATINHTIYEALNSAYSNAGTSDTVYRLNITDSFVNKRLQTNYVTLYTPDGNITFTNASINSNTGYELRVFTKIGNITLENTTINLTNKDSTNYATAYFVAGRSININNSNITANQTYDAGQYINISGSTLTGAISSKISPTIVDDWKATFSTVQLGGSFNFTEDISYYKPIIINDSGVDTSIIQKEVEAQDTAEVDPSEVTISRTATGVTSIIKRIQISNTTFNINNANASFTTNGTIGLDNVTVNGHSDLSSLTLNKDTQDLVIKEASQSNFIINANSGAQIEGKITASDALIKIVSNSSNESVAAVSFAAGTHVTTEKNGLVHIVANGTNGAMALAYLSKSEYHQTYSNGTAVNEHLDDTLNFSGRTYIQASVENQGSAIAPIGDFSNAQLNVDNGTLVFLYYNSDANNSVSGISFKDLNVSNNSTLWTFNLDQNGKTTNSTEHGNRISVSGNISVTNHSSLVLNSRGGVELNGENYDYIPSEDEDEYGDPIMDVVLTNANFTVDSTSNYSSYTPNFTSSNYKFNVSGKVNLGGYTVNSTYNATFIDSNGSLKNFDFDNAGNFNFTLINSNLSDLTINKSFGQRLVLDFMNTSLSNSSIALNSRDSGDAFVIFDTVTFDNTSLNISAGRALLGNPYAYGEPELTLNNNSQLNLVTGEATKDGFRNFGSIAVGNFSIASDASNNTLNLSTKTLVFSGSAGSTINVALQNYTAADILINSSYTFIAHNSASTYVNPRVAGVGDNEQKTSGVYFTAYNISQNGKVTVDADVFDYHATNNLAINNTFSAQGQVYFGDTRAKNNASGTGDGLDTYKDYTVNVNGSIAVTGNLTLRNNVSIANESSVTVSENLTSDSNLYNNGTLITKNLSANFYRQENGLLSVTGNTSINHNFTVLGGVIDVANILADNITLRNGTYIFHNLFYNKTLTISGNANVSADVVYGDNVSVTGSNLTAGHNLSVNNLTVNNAKVVSKDITNVSKNLSLQNASTLEAGNLNLIDNFVLENQSTISAVNLNATNLTVTNSANLAVSNNFNAGAGLTVNQSASVTVNGTLTATKATVDNANLALTGTNDASVTELSLSNNANATLAQVTGVNLSANDSKITLGTVVAQGDLNLSNVTISPLEHTESKLSTTGKLNLTNGSKVEVGTLEAKEVTLVNSTAQVAQVTADNFSLINTSGNFNQVNVNSASVTQSKDLSITNLAVANTANFTNTSATVTNLQAQDLNLSDKARLTAGNVSVTNNLTVNASTFTVDKVEVSKEANISAESTVKVNQNFSAKDLVVTNASLEASQVKAEQAGFTSANVTITSLEVTKDLNLVNSTAKLEQVAADNLTLSETKLRSDGEVRASNLTVTNASSLTAHNVTVTQQATFANQAQAQVSGNLNASNLLVTQANINASNVEIAKANLVASNATFIQGQVGDLKVDGGNFNVALNLEVTHNATFGNQAQVVLAGGATVGEQFKVNNSSVVVTQVKAEQIILDNQAQVTSAFVTAEKDLEVNASSVKAQSVEATNVNLTQNSKLEVAELTASNNITLADSELNVTKEFTAGNASFSNAQVTAKDLVVSGNLALNQTQANLSGNLSAGNLAVTNNSNLKVTHNLTVTGETSISQQTNVTVGEQAQVHNLTVTQANLSASELNVAGNVSVDKANVTTHNDLTALNLQANNASINVTKDVTVTNNLSLDNSSLVANNVTSANLTAVCSSLNVQNKLTVSDTLALSNSAIVVNGTLQAQTVESQNSAITSENVSATNFTSTNGNISVAKDFTAENLAVSKGNLQADSVDVSGNVTLTQANLTATSLNAENFTASTAKVNVTAIKVEDTANFTNVTVTASTLEATNLEAEQSKVKATTITVSENITINNSEVKAESLSSSNISATNSNVEAQQVAVQDTASLNNTSVTATNVEVANLEATDAKLTANNLSVSANASLTNSAVKVTNVTATNLEVSGSKVEATNITATEASFSNANVSTNTLVANNLTTTGSNLTATDVAVSDTAKLTDSNVTVTNVTATNLEVSGSKVEATNITAGQASFTETNVSANSLVANNLTTTASNLTATDVAVSENAKFTDSEVKVTNVTAANLEVNQGDLEATNISAGQASFSNANVSANSLVANNLTTTASNLTATDVAVSENAKLTDSAVKVTNVTAANLEVNQGSLEAANISAGQASF</sequence>
<dbReference type="InterPro" id="IPR011050">
    <property type="entry name" value="Pectin_lyase_fold/virulence"/>
</dbReference>
<feature type="non-terminal residue" evidence="2">
    <location>
        <position position="2702"/>
    </location>
</feature>
<proteinExistence type="predicted"/>
<dbReference type="EMBL" id="NRJF01000028">
    <property type="protein sequence ID" value="RIY37941.1"/>
    <property type="molecule type" value="Genomic_DNA"/>
</dbReference>
<dbReference type="RefSeq" id="WP_119534138.1">
    <property type="nucleotide sequence ID" value="NZ_NRJF01000028.1"/>
</dbReference>
<dbReference type="InterPro" id="IPR012334">
    <property type="entry name" value="Pectin_lyas_fold"/>
</dbReference>
<dbReference type="SMART" id="SM00912">
    <property type="entry name" value="Haemagg_act"/>
    <property type="match status" value="1"/>
</dbReference>
<name>A0A3A1YK27_9GAMM</name>
<dbReference type="OrthoDB" id="218680at2"/>
<dbReference type="Proteomes" id="UP000265964">
    <property type="component" value="Unassembled WGS sequence"/>
</dbReference>
<comment type="caution">
    <text evidence="2">The sequence shown here is derived from an EMBL/GenBank/DDBJ whole genome shotgun (WGS) entry which is preliminary data.</text>
</comment>
<dbReference type="SUPFAM" id="SSF51126">
    <property type="entry name" value="Pectin lyase-like"/>
    <property type="match status" value="1"/>
</dbReference>
<reference evidence="2 3" key="1">
    <citation type="submission" date="2017-08" db="EMBL/GenBank/DDBJ databases">
        <title>Reclassification of Bisgaard taxon 37 and 44.</title>
        <authorList>
            <person name="Christensen H."/>
        </authorList>
    </citation>
    <scope>NUCLEOTIDE SEQUENCE [LARGE SCALE GENOMIC DNA]</scope>
    <source>
        <strain evidence="2 3">EEAB3T1</strain>
    </source>
</reference>
<dbReference type="NCBIfam" id="TIGR01901">
    <property type="entry name" value="adhes_NPXG"/>
    <property type="match status" value="1"/>
</dbReference>
<evidence type="ECO:0000313" key="2">
    <source>
        <dbReference type="EMBL" id="RIY37941.1"/>
    </source>
</evidence>
<dbReference type="InterPro" id="IPR008638">
    <property type="entry name" value="FhaB/CdiA-like_TPS"/>
</dbReference>
<keyword evidence="3" id="KW-1185">Reference proteome</keyword>
<evidence type="ECO:0000313" key="3">
    <source>
        <dbReference type="Proteomes" id="UP000265964"/>
    </source>
</evidence>
<dbReference type="PANTHER" id="PTHR12338:SF5">
    <property type="entry name" value="ANTIGEN 43-RELATED"/>
    <property type="match status" value="1"/>
</dbReference>